<organism evidence="4 5">
    <name type="scientific">Papio anubis</name>
    <name type="common">Olive baboon</name>
    <dbReference type="NCBI Taxonomy" id="9555"/>
    <lineage>
        <taxon>Eukaryota</taxon>
        <taxon>Metazoa</taxon>
        <taxon>Chordata</taxon>
        <taxon>Craniata</taxon>
        <taxon>Vertebrata</taxon>
        <taxon>Euteleostomi</taxon>
        <taxon>Mammalia</taxon>
        <taxon>Eutheria</taxon>
        <taxon>Euarchontoglires</taxon>
        <taxon>Primates</taxon>
        <taxon>Haplorrhini</taxon>
        <taxon>Catarrhini</taxon>
        <taxon>Cercopithecidae</taxon>
        <taxon>Cercopithecinae</taxon>
        <taxon>Papio</taxon>
    </lineage>
</organism>
<dbReference type="GO" id="GO:0043249">
    <property type="term" value="P:erythrocyte maturation"/>
    <property type="evidence" value="ECO:0007669"/>
    <property type="project" value="Ensembl"/>
</dbReference>
<reference evidence="4" key="3">
    <citation type="submission" date="2025-09" db="UniProtKB">
        <authorList>
            <consortium name="Ensembl"/>
        </authorList>
    </citation>
    <scope>IDENTIFICATION</scope>
</reference>
<dbReference type="CDD" id="cd13394">
    <property type="entry name" value="Syo1_like"/>
    <property type="match status" value="1"/>
</dbReference>
<keyword evidence="5" id="KW-1185">Reference proteome</keyword>
<evidence type="ECO:0000313" key="5">
    <source>
        <dbReference type="Proteomes" id="UP000028761"/>
    </source>
</evidence>
<dbReference type="FunFam" id="1.25.10.10:FF:000744">
    <property type="entry name" value="HEAT repeat-containing protein 3 isoform X2"/>
    <property type="match status" value="1"/>
</dbReference>
<dbReference type="Pfam" id="PF13513">
    <property type="entry name" value="HEAT_EZ"/>
    <property type="match status" value="1"/>
</dbReference>
<name>A0A8I5N9E5_PAPAN</name>
<feature type="domain" description="SYO1-like TPR repeats" evidence="3">
    <location>
        <begin position="598"/>
        <end position="821"/>
    </location>
</feature>
<reference evidence="4 5" key="1">
    <citation type="submission" date="2012-03" db="EMBL/GenBank/DDBJ databases">
        <title>Whole Genome Assembly of Papio anubis.</title>
        <authorList>
            <person name="Liu Y.L."/>
            <person name="Abraham K.A."/>
            <person name="Akbar H.A."/>
            <person name="Ali S.A."/>
            <person name="Anosike U.A."/>
            <person name="Aqrawi P.A."/>
            <person name="Arias F.A."/>
            <person name="Attaway T.A."/>
            <person name="Awwad R.A."/>
            <person name="Babu C.B."/>
            <person name="Bandaranaike D.B."/>
            <person name="Battles P.B."/>
            <person name="Bell A.B."/>
            <person name="Beltran B.B."/>
            <person name="Berhane-Mersha D.B."/>
            <person name="Bess C.B."/>
            <person name="Bickham C.B."/>
            <person name="Bolden T.B."/>
            <person name="Carter K.C."/>
            <person name="Chau D.C."/>
            <person name="Chavez A.C."/>
            <person name="Clerc-Blankenburg K.C."/>
            <person name="Coyle M.C."/>
            <person name="Dao M.D."/>
            <person name="Davila M.L.D."/>
            <person name="Davy-Carroll L.D."/>
            <person name="Denson S.D."/>
            <person name="Dinh H.D."/>
            <person name="Fernandez S.F."/>
            <person name="Fernando P.F."/>
            <person name="Forbes L.F."/>
            <person name="Francis C.F."/>
            <person name="Francisco L.F."/>
            <person name="Fu Q.F."/>
            <person name="Garcia-Iii R.G."/>
            <person name="Garrett T.G."/>
            <person name="Gross S.G."/>
            <person name="Gubbala S.G."/>
            <person name="Hirani K.H."/>
            <person name="Hogues M.H."/>
            <person name="Hollins B.H."/>
            <person name="Jackson L.J."/>
            <person name="Javaid M.J."/>
            <person name="Jhangiani S.J."/>
            <person name="Johnson A.J."/>
            <person name="Johnson B.J."/>
            <person name="Jones J.J."/>
            <person name="Joshi V.J."/>
            <person name="Kalu J.K."/>
            <person name="Khan N.K."/>
            <person name="Korchina V.K."/>
            <person name="Kovar C.K."/>
            <person name="Lago L.L."/>
            <person name="Lara F.L."/>
            <person name="Le T.-K.L."/>
            <person name="Lee S.L."/>
            <person name="Legall-Iii F.L."/>
            <person name="Lemon S.L."/>
            <person name="Liu J.L."/>
            <person name="Liu Y.-S.L."/>
            <person name="Liyanage D.L."/>
            <person name="Lopez J.L."/>
            <person name="Lorensuhewa L.L."/>
            <person name="Mata R.M."/>
            <person name="Mathew T.M."/>
            <person name="Mercado C.M."/>
            <person name="Mercado I.M."/>
            <person name="Morales K.M."/>
            <person name="Morgan M.M."/>
            <person name="Munidasa M.M."/>
            <person name="Ngo D.N."/>
            <person name="Nguyen L.N."/>
            <person name="Nguyen T.N."/>
            <person name="Nguyen N.N."/>
            <person name="Obregon M.O."/>
            <person name="Okwuonu G.O."/>
            <person name="Ongeri F.O."/>
            <person name="Onwere C.O."/>
            <person name="Osifeso I.O."/>
            <person name="Parra A.P."/>
            <person name="Patil S.P."/>
            <person name="Perez A.P."/>
            <person name="Perez Y.P."/>
            <person name="Pham C.P."/>
            <person name="Pu L.-L.P."/>
            <person name="Puazo M.P."/>
            <person name="Quiroz J.Q."/>
            <person name="Rouhana J.R."/>
            <person name="Ruiz M.R."/>
            <person name="Ruiz S.-J.R."/>
            <person name="Saada N.S."/>
            <person name="Santibanez J.S."/>
            <person name="Scheel M.S."/>
            <person name="Schneider B.S."/>
            <person name="Simmons D.S."/>
            <person name="Sisson I.S."/>
            <person name="Tang L.-Y.T."/>
            <person name="Thornton R.T."/>
            <person name="Tisius J.T."/>
            <person name="Toledanes G.T."/>
            <person name="Trejos Z.T."/>
            <person name="Usmani K.U."/>
            <person name="Varghese R.V."/>
            <person name="Vattathil S.V."/>
            <person name="Vee V.V."/>
            <person name="Walker D.W."/>
            <person name="Weissenberger G.W."/>
            <person name="White C.W."/>
            <person name="Williams A.W."/>
            <person name="Woodworth J.W."/>
            <person name="Wright R.W."/>
            <person name="Zhu Y.Z."/>
            <person name="Han Y.H."/>
            <person name="Newsham I.N."/>
            <person name="Nazareth L.N."/>
            <person name="Worley K.W."/>
            <person name="Muzny D.M."/>
            <person name="Rogers J.R."/>
            <person name="Gibbs R.G."/>
        </authorList>
    </citation>
    <scope>NUCLEOTIDE SEQUENCE [LARGE SCALE GENOMIC DNA]</scope>
</reference>
<sequence>MECSSRITAHCSLKLLGSSDLPASTSRVAGTTHTRHCAQLIFNFLREKGRGGGVFSYVAQDGLELLASSDPPAWVGVTILVQPPTFPVNPQDSAPLQKLAPPMPSPTPARSAHQPPPPPRPDPDPADDAPRACARFPHVFSSRQQAQLSSSQGRCLSPARQPPPPAVALLSRWSVSTAHVAMGKSRTKRFKRPQFSPTGDCQAEAAAAANGTGGEEDDGPAAELLEKLQHPSAEVRECACAGLARLVQQRPALPGLARRDAVRRLGPLLLDPSLAVRETAAGALRNLSACGGFEVCDDMVTKDIMTPLVVLLKECSAGLDSNEMSLQEKKDQNRNSVENIANEAVNVLWNICECSSRAVSIFNKEGCLEIVLKYLSRFPTNVDLAISVAYCLQTVTEDNPELLKSFSATALNVLESALLSPVSSMESLLLKTLVAGTIWNLKDIIPCKSQAEIINALLKILSEVLGMDAGETVIQMKETEMQRLKTAAEAEEILENTNGDDLIEDDEMEGISHKRKVRRKTFVSDLLPPTDKELRETIALLTAQQTALEIIVNMCCNEDPSDDEWEELSSSDESDAFMENSFSECGGQLFSPLCLSHEVHTALTNYLIPKKIFEKTAFPNSIAVDLCSRNPTWKPLIRKMNTIQCRALFCLQSLVSLLDVEHLGGAAALQTLAQHLSQLLFSQPDFAKHADFLEAISSALRALLQTMASKNISQCMTPDQLMTLCKAGIHSSNVGVRVNVVSILGITGSVLAKEDGTLETLKNIGCFLLEVTTKDPSLVVAGEALDALFDVFADGKEAERASIQIKLLSALKEFQPVFKMKELALQPIEKRFGYNDTLAGRRTHKPMDHWTVSNSPYLRLLAPQC</sequence>
<feature type="compositionally biased region" description="Low complexity" evidence="2">
    <location>
        <begin position="131"/>
        <end position="152"/>
    </location>
</feature>
<dbReference type="AlphaFoldDB" id="A0A8I5N9E5"/>
<dbReference type="InterPro" id="IPR011989">
    <property type="entry name" value="ARM-like"/>
</dbReference>
<dbReference type="PANTHER" id="PTHR13347:SF1">
    <property type="entry name" value="HEAT REPEAT-CONTAINING PROTEIN 3"/>
    <property type="match status" value="1"/>
</dbReference>
<accession>A0A8I5N9E5</accession>
<dbReference type="Proteomes" id="UP000028761">
    <property type="component" value="Chromosome 18"/>
</dbReference>
<dbReference type="Pfam" id="PF25567">
    <property type="entry name" value="TPR_SYO1"/>
    <property type="match status" value="1"/>
</dbReference>
<dbReference type="GO" id="GO:0051082">
    <property type="term" value="F:unfolded protein binding"/>
    <property type="evidence" value="ECO:0007669"/>
    <property type="project" value="TreeGrafter"/>
</dbReference>
<dbReference type="InterPro" id="IPR057990">
    <property type="entry name" value="TPR_SYO1"/>
</dbReference>
<comment type="similarity">
    <text evidence="1">Belongs to the nuclear import and ribosome assembly adapter family.</text>
</comment>
<dbReference type="Ensembl" id="ENSPANT00000079878.1">
    <property type="protein sequence ID" value="ENSPANP00000049926.1"/>
    <property type="gene ID" value="ENSPANG00000024573.3"/>
</dbReference>
<evidence type="ECO:0000256" key="2">
    <source>
        <dbReference type="SAM" id="MobiDB-lite"/>
    </source>
</evidence>
<gene>
    <name evidence="4" type="primary">HEATR3</name>
</gene>
<dbReference type="GO" id="GO:0042273">
    <property type="term" value="P:ribosomal large subunit biogenesis"/>
    <property type="evidence" value="ECO:0007669"/>
    <property type="project" value="Ensembl"/>
</dbReference>
<dbReference type="InterPro" id="IPR016024">
    <property type="entry name" value="ARM-type_fold"/>
</dbReference>
<reference evidence="4" key="2">
    <citation type="submission" date="2025-08" db="UniProtKB">
        <authorList>
            <consortium name="Ensembl"/>
        </authorList>
    </citation>
    <scope>IDENTIFICATION</scope>
</reference>
<protein>
    <submittedName>
        <fullName evidence="4">HEAT repeat containing 3</fullName>
    </submittedName>
</protein>
<dbReference type="GO" id="GO:0006606">
    <property type="term" value="P:protein import into nucleus"/>
    <property type="evidence" value="ECO:0007669"/>
    <property type="project" value="Ensembl"/>
</dbReference>
<evidence type="ECO:0000256" key="1">
    <source>
        <dbReference type="ARBA" id="ARBA00049983"/>
    </source>
</evidence>
<feature type="compositionally biased region" description="Low complexity" evidence="2">
    <location>
        <begin position="199"/>
        <end position="210"/>
    </location>
</feature>
<dbReference type="InterPro" id="IPR052616">
    <property type="entry name" value="SYO1-like"/>
</dbReference>
<proteinExistence type="inferred from homology"/>
<dbReference type="SUPFAM" id="SSF48371">
    <property type="entry name" value="ARM repeat"/>
    <property type="match status" value="1"/>
</dbReference>
<dbReference type="OMA" id="HWNQSKY"/>
<feature type="region of interest" description="Disordered" evidence="2">
    <location>
        <begin position="184"/>
        <end position="219"/>
    </location>
</feature>
<evidence type="ECO:0000313" key="4">
    <source>
        <dbReference type="Ensembl" id="ENSPANP00000049926.1"/>
    </source>
</evidence>
<feature type="region of interest" description="Disordered" evidence="2">
    <location>
        <begin position="88"/>
        <end position="163"/>
    </location>
</feature>
<dbReference type="PANTHER" id="PTHR13347">
    <property type="entry name" value="HEAT REPEAT-CONTAINING PROTEIN 3"/>
    <property type="match status" value="1"/>
</dbReference>
<evidence type="ECO:0000259" key="3">
    <source>
        <dbReference type="Pfam" id="PF25567"/>
    </source>
</evidence>
<dbReference type="Gene3D" id="1.25.10.10">
    <property type="entry name" value="Leucine-rich Repeat Variant"/>
    <property type="match status" value="1"/>
</dbReference>
<dbReference type="GeneTree" id="ENSGT00390000012529"/>